<dbReference type="RefSeq" id="WP_146901465.1">
    <property type="nucleotide sequence ID" value="NZ_BJYS01000031.1"/>
</dbReference>
<feature type="region of interest" description="Disordered" evidence="3">
    <location>
        <begin position="384"/>
        <end position="487"/>
    </location>
</feature>
<reference evidence="5 6" key="1">
    <citation type="submission" date="2019-07" db="EMBL/GenBank/DDBJ databases">
        <title>Whole genome shotgun sequence of Adhaeribacter aerolatus NBRC 106133.</title>
        <authorList>
            <person name="Hosoyama A."/>
            <person name="Uohara A."/>
            <person name="Ohji S."/>
            <person name="Ichikawa N."/>
        </authorList>
    </citation>
    <scope>NUCLEOTIDE SEQUENCE [LARGE SCALE GENOMIC DNA]</scope>
    <source>
        <strain evidence="5 6">NBRC 106133</strain>
    </source>
</reference>
<keyword evidence="2" id="KW-0325">Glycoprotein</keyword>
<evidence type="ECO:0000256" key="4">
    <source>
        <dbReference type="SAM" id="SignalP"/>
    </source>
</evidence>
<dbReference type="GO" id="GO:0016829">
    <property type="term" value="F:lyase activity"/>
    <property type="evidence" value="ECO:0007669"/>
    <property type="project" value="UniProtKB-KW"/>
</dbReference>
<feature type="compositionally biased region" description="Low complexity" evidence="3">
    <location>
        <begin position="474"/>
        <end position="487"/>
    </location>
</feature>
<feature type="compositionally biased region" description="Low complexity" evidence="3">
    <location>
        <begin position="392"/>
        <end position="402"/>
    </location>
</feature>
<protein>
    <submittedName>
        <fullName evidence="5">Pectate lyase</fullName>
    </submittedName>
</protein>
<evidence type="ECO:0000256" key="3">
    <source>
        <dbReference type="SAM" id="MobiDB-lite"/>
    </source>
</evidence>
<evidence type="ECO:0000256" key="2">
    <source>
        <dbReference type="ARBA" id="ARBA00023180"/>
    </source>
</evidence>
<proteinExistence type="predicted"/>
<dbReference type="PANTHER" id="PTHR42970:SF1">
    <property type="entry name" value="PECTATE LYASE C-RELATED"/>
    <property type="match status" value="1"/>
</dbReference>
<evidence type="ECO:0000256" key="1">
    <source>
        <dbReference type="ARBA" id="ARBA00022723"/>
    </source>
</evidence>
<dbReference type="Proteomes" id="UP000321532">
    <property type="component" value="Unassembled WGS sequence"/>
</dbReference>
<evidence type="ECO:0000313" key="6">
    <source>
        <dbReference type="Proteomes" id="UP000321532"/>
    </source>
</evidence>
<comment type="caution">
    <text evidence="5">The sequence shown here is derived from an EMBL/GenBank/DDBJ whole genome shotgun (WGS) entry which is preliminary data.</text>
</comment>
<dbReference type="InterPro" id="IPR052063">
    <property type="entry name" value="Polysaccharide_Lyase_1"/>
</dbReference>
<keyword evidence="5" id="KW-0456">Lyase</keyword>
<dbReference type="GO" id="GO:0046872">
    <property type="term" value="F:metal ion binding"/>
    <property type="evidence" value="ECO:0007669"/>
    <property type="project" value="UniProtKB-KW"/>
</dbReference>
<dbReference type="EMBL" id="BJYS01000031">
    <property type="protein sequence ID" value="GEO06104.1"/>
    <property type="molecule type" value="Genomic_DNA"/>
</dbReference>
<accession>A0A512B2B3</accession>
<feature type="compositionally biased region" description="Polar residues" evidence="3">
    <location>
        <begin position="445"/>
        <end position="460"/>
    </location>
</feature>
<evidence type="ECO:0000313" key="5">
    <source>
        <dbReference type="EMBL" id="GEO06104.1"/>
    </source>
</evidence>
<dbReference type="PANTHER" id="PTHR42970">
    <property type="entry name" value="PECTATE LYASE C-RELATED"/>
    <property type="match status" value="1"/>
</dbReference>
<keyword evidence="4" id="KW-0732">Signal</keyword>
<name>A0A512B2B3_9BACT</name>
<feature type="signal peptide" evidence="4">
    <location>
        <begin position="1"/>
        <end position="24"/>
    </location>
</feature>
<dbReference type="SUPFAM" id="SSF51126">
    <property type="entry name" value="Pectin lyase-like"/>
    <property type="match status" value="1"/>
</dbReference>
<dbReference type="AlphaFoldDB" id="A0A512B2B3"/>
<dbReference type="OrthoDB" id="9803616at2"/>
<dbReference type="Gene3D" id="2.160.20.10">
    <property type="entry name" value="Single-stranded right-handed beta-helix, Pectin lyase-like"/>
    <property type="match status" value="1"/>
</dbReference>
<organism evidence="5 6">
    <name type="scientific">Adhaeribacter aerolatus</name>
    <dbReference type="NCBI Taxonomy" id="670289"/>
    <lineage>
        <taxon>Bacteria</taxon>
        <taxon>Pseudomonadati</taxon>
        <taxon>Bacteroidota</taxon>
        <taxon>Cytophagia</taxon>
        <taxon>Cytophagales</taxon>
        <taxon>Hymenobacteraceae</taxon>
        <taxon>Adhaeribacter</taxon>
    </lineage>
</organism>
<feature type="chain" id="PRO_5022164948" evidence="4">
    <location>
        <begin position="25"/>
        <end position="487"/>
    </location>
</feature>
<gene>
    <name evidence="5" type="primary">pel</name>
    <name evidence="5" type="ORF">AAE02nite_37680</name>
</gene>
<dbReference type="InterPro" id="IPR011050">
    <property type="entry name" value="Pectin_lyase_fold/virulence"/>
</dbReference>
<keyword evidence="1" id="KW-0479">Metal-binding</keyword>
<sequence length="487" mass="51888">MQKLTTLIQSSLLILLLGAGGVQAQQLAFPGAEGFGKYASGGRGGKVVAVTNLNDDGPGSFRQAFNQFPEEPITIIFRVAGIIDLKSPVRIKRSNVTVAGQTAPSDGITLRGHSFMINGARSARQGGNHGNIIIRYLRSRPGGTLASGLYGFDMENCHTVIVDHCSFSWANEEVAAMYDTKNVTVQWSIISEGLYNAGHAKGVRGYGGVWGGQNASYHHNLLAHLNSRAIRFNGARAHDTLAVVDYRNNVVYNWGNANAAYGGEVEIPNGKSQVNVVNNYYKPGPGTAKQLLFFQASYTPEKAKGIGQWYVAGNKIEGAPALSRNNWAGVDLSRLPQTDQAAAKSQEAFPVKVMLPVQTAEAAYSAVLADAGAKLPMRDDVDNRIIRETKNKTTSGTGSSGKPGIIDAPAAVGGWPAHKTAAAPADSDQDGLPDAWEQKYGLNPQDATDGNKDGNNNGYTNLEEFLNGQDPVKTKTAPTSTKTKLKS</sequence>
<dbReference type="InterPro" id="IPR012334">
    <property type="entry name" value="Pectin_lyas_fold"/>
</dbReference>
<keyword evidence="6" id="KW-1185">Reference proteome</keyword>